<dbReference type="AlphaFoldDB" id="A0A5C1QJ89"/>
<dbReference type="OrthoDB" id="9776634at2"/>
<feature type="binding site" evidence="2">
    <location>
        <position position="33"/>
    </location>
    <ligand>
        <name>substrate</name>
    </ligand>
</feature>
<reference evidence="5 6" key="1">
    <citation type="submission" date="2019-02" db="EMBL/GenBank/DDBJ databases">
        <title>Complete Genome Sequence and Methylome Analysis of free living Spirochaetas.</title>
        <authorList>
            <person name="Fomenkov A."/>
            <person name="Dubinina G."/>
            <person name="Leshcheva N."/>
            <person name="Mikheeva N."/>
            <person name="Grabovich M."/>
            <person name="Vincze T."/>
            <person name="Roberts R.J."/>
        </authorList>
    </citation>
    <scope>NUCLEOTIDE SEQUENCE [LARGE SCALE GENOMIC DNA]</scope>
    <source>
        <strain evidence="5 6">K2</strain>
    </source>
</reference>
<dbReference type="InterPro" id="IPR050566">
    <property type="entry name" value="Deoxyribonucleoside_kinase"/>
</dbReference>
<feature type="binding site" evidence="3">
    <location>
        <begin position="138"/>
        <end position="142"/>
    </location>
    <ligand>
        <name>ATP</name>
        <dbReference type="ChEBI" id="CHEBI:30616"/>
    </ligand>
</feature>
<evidence type="ECO:0000256" key="2">
    <source>
        <dbReference type="PIRSR" id="PIRSR000705-2"/>
    </source>
</evidence>
<dbReference type="Proteomes" id="UP000324209">
    <property type="component" value="Chromosome"/>
</dbReference>
<sequence length="211" mass="24846">MKQYIAIAGNIGAGKSTLVEKICDELSWTPYYEPVTENPYLKDFYKDMNKWAYHSQLFFLSDRMVLHKELQEQSGYVVQDRSIYEDAEIFARDLFRQNLISKRDFETYWRIYTIAVSLLQPPDLLVYLKASVPALEKRISLRGREYESSIPKAYLDQLNHLYNEWINNYSHSPQLILNVDDYDILNNGKDLSLVIKKIKDQLQGGQKELFN</sequence>
<feature type="binding site" evidence="2">
    <location>
        <position position="81"/>
    </location>
    <ligand>
        <name>substrate</name>
    </ligand>
</feature>
<dbReference type="EMBL" id="CP036150">
    <property type="protein sequence ID" value="QEN07681.1"/>
    <property type="molecule type" value="Genomic_DNA"/>
</dbReference>
<feature type="binding site" evidence="2">
    <location>
        <position position="45"/>
    </location>
    <ligand>
        <name>substrate</name>
    </ligand>
</feature>
<feature type="binding site" evidence="2">
    <location>
        <position position="86"/>
    </location>
    <ligand>
        <name>substrate</name>
    </ligand>
</feature>
<organism evidence="5 6">
    <name type="scientific">Oceanispirochaeta crateris</name>
    <dbReference type="NCBI Taxonomy" id="2518645"/>
    <lineage>
        <taxon>Bacteria</taxon>
        <taxon>Pseudomonadati</taxon>
        <taxon>Spirochaetota</taxon>
        <taxon>Spirochaetia</taxon>
        <taxon>Spirochaetales</taxon>
        <taxon>Spirochaetaceae</taxon>
        <taxon>Oceanispirochaeta</taxon>
    </lineage>
</organism>
<dbReference type="Gene3D" id="3.40.50.300">
    <property type="entry name" value="P-loop containing nucleotide triphosphate hydrolases"/>
    <property type="match status" value="1"/>
</dbReference>
<dbReference type="InterPro" id="IPR027417">
    <property type="entry name" value="P-loop_NTPase"/>
</dbReference>
<feature type="binding site" evidence="3">
    <location>
        <begin position="9"/>
        <end position="17"/>
    </location>
    <ligand>
        <name>ATP</name>
        <dbReference type="ChEBI" id="CHEBI:30616"/>
    </ligand>
</feature>
<evidence type="ECO:0000256" key="1">
    <source>
        <dbReference type="PIRSR" id="PIRSR000705-1"/>
    </source>
</evidence>
<evidence type="ECO:0000313" key="5">
    <source>
        <dbReference type="EMBL" id="QEN07681.1"/>
    </source>
</evidence>
<dbReference type="RefSeq" id="WP_149485761.1">
    <property type="nucleotide sequence ID" value="NZ_CP036150.1"/>
</dbReference>
<dbReference type="CDD" id="cd01673">
    <property type="entry name" value="dNK"/>
    <property type="match status" value="1"/>
</dbReference>
<proteinExistence type="predicted"/>
<evidence type="ECO:0000313" key="6">
    <source>
        <dbReference type="Proteomes" id="UP000324209"/>
    </source>
</evidence>
<dbReference type="GO" id="GO:0005524">
    <property type="term" value="F:ATP binding"/>
    <property type="evidence" value="ECO:0007669"/>
    <property type="project" value="UniProtKB-KW"/>
</dbReference>
<feature type="binding site" evidence="2">
    <location>
        <position position="56"/>
    </location>
    <ligand>
        <name>substrate</name>
    </ligand>
</feature>
<dbReference type="Pfam" id="PF01712">
    <property type="entry name" value="dNK"/>
    <property type="match status" value="1"/>
</dbReference>
<evidence type="ECO:0000259" key="4">
    <source>
        <dbReference type="Pfam" id="PF01712"/>
    </source>
</evidence>
<keyword evidence="5" id="KW-0418">Kinase</keyword>
<feature type="domain" description="Deoxynucleoside kinase" evidence="4">
    <location>
        <begin position="5"/>
        <end position="200"/>
    </location>
</feature>
<feature type="active site" description="Proton acceptor" evidence="1">
    <location>
        <position position="80"/>
    </location>
</feature>
<dbReference type="InterPro" id="IPR031314">
    <property type="entry name" value="DNK_dom"/>
</dbReference>
<gene>
    <name evidence="5" type="ORF">EXM22_06645</name>
</gene>
<dbReference type="KEGG" id="ock:EXM22_06645"/>
<accession>A0A5C1QJ89</accession>
<name>A0A5C1QJ89_9SPIO</name>
<keyword evidence="6" id="KW-1185">Reference proteome</keyword>
<dbReference type="GO" id="GO:0019136">
    <property type="term" value="F:deoxynucleoside kinase activity"/>
    <property type="evidence" value="ECO:0007669"/>
    <property type="project" value="InterPro"/>
</dbReference>
<keyword evidence="5" id="KW-0808">Transferase</keyword>
<dbReference type="PANTHER" id="PTHR10513:SF35">
    <property type="entry name" value="DEOXYADENOSINE KINASE"/>
    <property type="match status" value="1"/>
</dbReference>
<keyword evidence="3" id="KW-0067">ATP-binding</keyword>
<evidence type="ECO:0000256" key="3">
    <source>
        <dbReference type="PIRSR" id="PIRSR000705-3"/>
    </source>
</evidence>
<dbReference type="GO" id="GO:0005737">
    <property type="term" value="C:cytoplasm"/>
    <property type="evidence" value="ECO:0007669"/>
    <property type="project" value="TreeGrafter"/>
</dbReference>
<dbReference type="InterPro" id="IPR002624">
    <property type="entry name" value="DCK/DGK"/>
</dbReference>
<feature type="binding site" evidence="2">
    <location>
        <position position="147"/>
    </location>
    <ligand>
        <name>substrate</name>
    </ligand>
</feature>
<dbReference type="SUPFAM" id="SSF52540">
    <property type="entry name" value="P-loop containing nucleoside triphosphate hydrolases"/>
    <property type="match status" value="1"/>
</dbReference>
<dbReference type="PIRSF" id="PIRSF000705">
    <property type="entry name" value="DNK"/>
    <property type="match status" value="1"/>
</dbReference>
<keyword evidence="3" id="KW-0547">Nucleotide-binding</keyword>
<protein>
    <submittedName>
        <fullName evidence="5">Deoxynucleoside kinase</fullName>
    </submittedName>
</protein>
<dbReference type="PANTHER" id="PTHR10513">
    <property type="entry name" value="DEOXYNUCLEOSIDE KINASE"/>
    <property type="match status" value="1"/>
</dbReference>